<evidence type="ECO:0000313" key="1">
    <source>
        <dbReference type="EMBL" id="KAI4383768.1"/>
    </source>
</evidence>
<dbReference type="EMBL" id="CM042882">
    <property type="protein sequence ID" value="KAI4383768.1"/>
    <property type="molecule type" value="Genomic_DNA"/>
</dbReference>
<protein>
    <submittedName>
        <fullName evidence="1">Uncharacterized protein</fullName>
    </submittedName>
</protein>
<reference evidence="2" key="1">
    <citation type="journal article" date="2023" name="Front. Plant Sci.">
        <title>Chromosomal-level genome assembly of Melastoma candidum provides insights into trichome evolution.</title>
        <authorList>
            <person name="Zhong Y."/>
            <person name="Wu W."/>
            <person name="Sun C."/>
            <person name="Zou P."/>
            <person name="Liu Y."/>
            <person name="Dai S."/>
            <person name="Zhou R."/>
        </authorList>
    </citation>
    <scope>NUCLEOTIDE SEQUENCE [LARGE SCALE GENOMIC DNA]</scope>
</reference>
<sequence>MPLTAFGALLLLLAVAAPVPSMEVAATHALLTLERAFPVGRGVGLSELRDRDRVRHTRMLSQSDSVVSGIADFALGGTYNPLFIGLYYAKVQIGTPPEGVLCADRYWERCAVDFLHALLWLPSIQWFEYSAQSVRSQELVICL</sequence>
<evidence type="ECO:0000313" key="2">
    <source>
        <dbReference type="Proteomes" id="UP001057402"/>
    </source>
</evidence>
<dbReference type="Proteomes" id="UP001057402">
    <property type="component" value="Chromosome 3"/>
</dbReference>
<gene>
    <name evidence="1" type="ORF">MLD38_009570</name>
</gene>
<comment type="caution">
    <text evidence="1">The sequence shown here is derived from an EMBL/GenBank/DDBJ whole genome shotgun (WGS) entry which is preliminary data.</text>
</comment>
<name>A0ACB9RZG6_9MYRT</name>
<accession>A0ACB9RZG6</accession>
<keyword evidence="2" id="KW-1185">Reference proteome</keyword>
<proteinExistence type="predicted"/>
<organism evidence="1 2">
    <name type="scientific">Melastoma candidum</name>
    <dbReference type="NCBI Taxonomy" id="119954"/>
    <lineage>
        <taxon>Eukaryota</taxon>
        <taxon>Viridiplantae</taxon>
        <taxon>Streptophyta</taxon>
        <taxon>Embryophyta</taxon>
        <taxon>Tracheophyta</taxon>
        <taxon>Spermatophyta</taxon>
        <taxon>Magnoliopsida</taxon>
        <taxon>eudicotyledons</taxon>
        <taxon>Gunneridae</taxon>
        <taxon>Pentapetalae</taxon>
        <taxon>rosids</taxon>
        <taxon>malvids</taxon>
        <taxon>Myrtales</taxon>
        <taxon>Melastomataceae</taxon>
        <taxon>Melastomatoideae</taxon>
        <taxon>Melastomateae</taxon>
        <taxon>Melastoma</taxon>
    </lineage>
</organism>